<keyword evidence="2" id="KW-1185">Reference proteome</keyword>
<dbReference type="Proteomes" id="UP000821845">
    <property type="component" value="Chromosome 6"/>
</dbReference>
<comment type="caution">
    <text evidence="1">The sequence shown here is derived from an EMBL/GenBank/DDBJ whole genome shotgun (WGS) entry which is preliminary data.</text>
</comment>
<evidence type="ECO:0000313" key="2">
    <source>
        <dbReference type="Proteomes" id="UP000821845"/>
    </source>
</evidence>
<organism evidence="1 2">
    <name type="scientific">Hyalomma asiaticum</name>
    <name type="common">Tick</name>
    <dbReference type="NCBI Taxonomy" id="266040"/>
    <lineage>
        <taxon>Eukaryota</taxon>
        <taxon>Metazoa</taxon>
        <taxon>Ecdysozoa</taxon>
        <taxon>Arthropoda</taxon>
        <taxon>Chelicerata</taxon>
        <taxon>Arachnida</taxon>
        <taxon>Acari</taxon>
        <taxon>Parasitiformes</taxon>
        <taxon>Ixodida</taxon>
        <taxon>Ixodoidea</taxon>
        <taxon>Ixodidae</taxon>
        <taxon>Hyalomminae</taxon>
        <taxon>Hyalomma</taxon>
    </lineage>
</organism>
<accession>A0ACB7RXR6</accession>
<reference evidence="1" key="1">
    <citation type="submission" date="2020-05" db="EMBL/GenBank/DDBJ databases">
        <title>Large-scale comparative analyses of tick genomes elucidate their genetic diversity and vector capacities.</title>
        <authorList>
            <person name="Jia N."/>
            <person name="Wang J."/>
            <person name="Shi W."/>
            <person name="Du L."/>
            <person name="Sun Y."/>
            <person name="Zhan W."/>
            <person name="Jiang J."/>
            <person name="Wang Q."/>
            <person name="Zhang B."/>
            <person name="Ji P."/>
            <person name="Sakyi L.B."/>
            <person name="Cui X."/>
            <person name="Yuan T."/>
            <person name="Jiang B."/>
            <person name="Yang W."/>
            <person name="Lam T.T.-Y."/>
            <person name="Chang Q."/>
            <person name="Ding S."/>
            <person name="Wang X."/>
            <person name="Zhu J."/>
            <person name="Ruan X."/>
            <person name="Zhao L."/>
            <person name="Wei J."/>
            <person name="Que T."/>
            <person name="Du C."/>
            <person name="Cheng J."/>
            <person name="Dai P."/>
            <person name="Han X."/>
            <person name="Huang E."/>
            <person name="Gao Y."/>
            <person name="Liu J."/>
            <person name="Shao H."/>
            <person name="Ye R."/>
            <person name="Li L."/>
            <person name="Wei W."/>
            <person name="Wang X."/>
            <person name="Wang C."/>
            <person name="Yang T."/>
            <person name="Huo Q."/>
            <person name="Li W."/>
            <person name="Guo W."/>
            <person name="Chen H."/>
            <person name="Zhou L."/>
            <person name="Ni X."/>
            <person name="Tian J."/>
            <person name="Zhou Y."/>
            <person name="Sheng Y."/>
            <person name="Liu T."/>
            <person name="Pan Y."/>
            <person name="Xia L."/>
            <person name="Li J."/>
            <person name="Zhao F."/>
            <person name="Cao W."/>
        </authorList>
    </citation>
    <scope>NUCLEOTIDE SEQUENCE</scope>
    <source>
        <strain evidence="1">Hyas-2018</strain>
    </source>
</reference>
<gene>
    <name evidence="1" type="ORF">HPB50_000143</name>
</gene>
<evidence type="ECO:0000313" key="1">
    <source>
        <dbReference type="EMBL" id="KAH6927180.1"/>
    </source>
</evidence>
<proteinExistence type="predicted"/>
<protein>
    <submittedName>
        <fullName evidence="1">Uncharacterized protein</fullName>
    </submittedName>
</protein>
<sequence>MSRRMEHRGACACDNNTGDGAGVMMAVPDKFYRKRLREELNIVLPPAGHYATGVCFLEQMTAPEAERRFEEEALANNLKVLCWRTLPTDDATLGSVARSTEPYMRQVFVVPTGGQAGNDFKRDVFVLRKTTSHKIPSDKLRYYICSLSPDTIVYKCSLFSTSVADVKQENLRCMPTIQQSNTLDSAFQARNSVVMERLLAHNGEINTLQGNVNLMRAREGVMQTSIFGDRLRELYPVVEPNLSDSGSVDTVLEFLVMAGQRTLPEAVMTMVPEAWQNNEQMSVEKRQFYQWSGCAMEPWDGPALLTFSDGRYIGAILDRNGLRPSRYYITKDNYMVMASEVGVLDIPSEMIVQKDEELKLQIARQRPLGEWLKEMFTLADLHEAAGPVRVPGLRRQDTSTFAKSSKVFQDLRLPLFGYSPETINLLLLPMVQTE</sequence>
<name>A0ACB7RXR6_HYAAI</name>
<dbReference type="EMBL" id="CM023486">
    <property type="protein sequence ID" value="KAH6927180.1"/>
    <property type="molecule type" value="Genomic_DNA"/>
</dbReference>